<feature type="domain" description="Katanin p80 subunit C-terminal" evidence="6">
    <location>
        <begin position="544"/>
        <end position="657"/>
    </location>
</feature>
<dbReference type="InterPro" id="IPR036322">
    <property type="entry name" value="WD40_repeat_dom_sf"/>
</dbReference>
<organism evidence="7 8">
    <name type="scientific">Necator americanus</name>
    <name type="common">Human hookworm</name>
    <dbReference type="NCBI Taxonomy" id="51031"/>
    <lineage>
        <taxon>Eukaryota</taxon>
        <taxon>Metazoa</taxon>
        <taxon>Ecdysozoa</taxon>
        <taxon>Nematoda</taxon>
        <taxon>Chromadorea</taxon>
        <taxon>Rhabditida</taxon>
        <taxon>Rhabditina</taxon>
        <taxon>Rhabditomorpha</taxon>
        <taxon>Strongyloidea</taxon>
        <taxon>Ancylostomatidae</taxon>
        <taxon>Bunostominae</taxon>
        <taxon>Necator</taxon>
    </lineage>
</organism>
<keyword evidence="2" id="KW-0963">Cytoplasm</keyword>
<keyword evidence="3" id="KW-0206">Cytoskeleton</keyword>
<dbReference type="SUPFAM" id="SSF50978">
    <property type="entry name" value="WD40 repeat-like"/>
    <property type="match status" value="1"/>
</dbReference>
<feature type="region of interest" description="Disordered" evidence="5">
    <location>
        <begin position="359"/>
        <end position="500"/>
    </location>
</feature>
<dbReference type="Gene3D" id="2.130.10.10">
    <property type="entry name" value="YVTN repeat-like/Quinoprotein amine dehydrogenase"/>
    <property type="match status" value="1"/>
</dbReference>
<evidence type="ECO:0000256" key="2">
    <source>
        <dbReference type="ARBA" id="ARBA00022490"/>
    </source>
</evidence>
<dbReference type="InterPro" id="IPR015943">
    <property type="entry name" value="WD40/YVTN_repeat-like_dom_sf"/>
</dbReference>
<feature type="coiled-coil region" evidence="4">
    <location>
        <begin position="631"/>
        <end position="658"/>
    </location>
</feature>
<evidence type="ECO:0000256" key="1">
    <source>
        <dbReference type="ARBA" id="ARBA00004245"/>
    </source>
</evidence>
<evidence type="ECO:0000259" key="6">
    <source>
        <dbReference type="Pfam" id="PF13925"/>
    </source>
</evidence>
<evidence type="ECO:0000313" key="8">
    <source>
        <dbReference type="Proteomes" id="UP001303046"/>
    </source>
</evidence>
<keyword evidence="8" id="KW-1185">Reference proteome</keyword>
<dbReference type="Proteomes" id="UP001303046">
    <property type="component" value="Unassembled WGS sequence"/>
</dbReference>
<keyword evidence="4" id="KW-0175">Coiled coil</keyword>
<feature type="compositionally biased region" description="Polar residues" evidence="5">
    <location>
        <begin position="382"/>
        <end position="391"/>
    </location>
</feature>
<dbReference type="PANTHER" id="PTHR19845">
    <property type="entry name" value="KATANIN P80 SUBUNIT"/>
    <property type="match status" value="1"/>
</dbReference>
<dbReference type="InterPro" id="IPR028021">
    <property type="entry name" value="Katanin_C-terminal"/>
</dbReference>
<dbReference type="Pfam" id="PF00400">
    <property type="entry name" value="WD40"/>
    <property type="match status" value="2"/>
</dbReference>
<proteinExistence type="predicted"/>
<comment type="caution">
    <text evidence="7">The sequence shown here is derived from an EMBL/GenBank/DDBJ whole genome shotgun (WGS) entry which is preliminary data.</text>
</comment>
<feature type="compositionally biased region" description="Polar residues" evidence="5">
    <location>
        <begin position="484"/>
        <end position="500"/>
    </location>
</feature>
<protein>
    <recommendedName>
        <fullName evidence="6">Katanin p80 subunit C-terminal domain-containing protein</fullName>
    </recommendedName>
</protein>
<evidence type="ECO:0000256" key="5">
    <source>
        <dbReference type="SAM" id="MobiDB-lite"/>
    </source>
</evidence>
<feature type="compositionally biased region" description="Basic and acidic residues" evidence="5">
    <location>
        <begin position="404"/>
        <end position="415"/>
    </location>
</feature>
<gene>
    <name evidence="7" type="primary">Necator_chrI.g3236</name>
    <name evidence="7" type="ORF">RB195_007107</name>
</gene>
<dbReference type="Pfam" id="PF13925">
    <property type="entry name" value="Katanin_con80"/>
    <property type="match status" value="1"/>
</dbReference>
<evidence type="ECO:0000256" key="3">
    <source>
        <dbReference type="ARBA" id="ARBA00023212"/>
    </source>
</evidence>
<evidence type="ECO:0000313" key="7">
    <source>
        <dbReference type="EMBL" id="KAK6730433.1"/>
    </source>
</evidence>
<comment type="subcellular location">
    <subcellularLocation>
        <location evidence="1">Cytoplasm</location>
        <location evidence="1">Cytoskeleton</location>
    </subcellularLocation>
</comment>
<evidence type="ECO:0000256" key="4">
    <source>
        <dbReference type="SAM" id="Coils"/>
    </source>
</evidence>
<dbReference type="PANTHER" id="PTHR19845:SF0">
    <property type="entry name" value="KATANIN P80 WD40 REPEAT-CONTAINING SUBUNIT B1"/>
    <property type="match status" value="1"/>
</dbReference>
<sequence>MDKKRRQGKQRSSEFKYENKWMKKIVAPSKLFAPPSHAVLSTRSRCVFVANPLTVHSLLGIDSEVPTIPFSGHVDCLRLSADERNIGIASNDLIKLVDLTRGREIRNLSGHSLAVRALTPRWSSVYSWVSGSLDSSWIIWDSRSHPANILQGRTTGPVRCVELSPDDIILAVGTDSTLQLFDIRQRCSLKQFPSSTHGATFHPSQRMVATYGPERVVRYWCLDEFISIAMSDVFASEIRCARFVSPSCPGIDPVLVASTDEFMKTLTSEPCETLSTNNIGESKKVLNMHTTADGVGVVCCDTNSAVSYAVFSMEEVLCGPGSVAPDFSEDEDESLSDGMTSLMHREDSSAPAPFHLQTASSAHMSRVDDSASVGNVRANSIPVRSTSSGRNTPAPVRFRPQVDVSERRTHSERSLATRPRSPSMPTVHTTAEAWRESRVTSRSISPANGITVKEAPNSAPRSLEKTSRPAGGRPPRELRRTVHPMNSNDGGISSQQKNSPNGLSLCDFVAKTEKEHYMAVMQAEKTALGVQQLVASLKHGGVSAMLKDGIFADELAVTAMLRMLNEKKRWDINICNSYLGKLKELLFDNTLPSSCRQVALSSLQCIATGLVDSLRNCARAPLSTIGVDVAAEERKAKAENCLKELRDLRDRREQFYRRLSQEDIYRLDAIMVFLKPL</sequence>
<reference evidence="7 8" key="1">
    <citation type="submission" date="2023-08" db="EMBL/GenBank/DDBJ databases">
        <title>A Necator americanus chromosomal reference genome.</title>
        <authorList>
            <person name="Ilik V."/>
            <person name="Petrzelkova K.J."/>
            <person name="Pardy F."/>
            <person name="Fuh T."/>
            <person name="Niatou-Singa F.S."/>
            <person name="Gouil Q."/>
            <person name="Baker L."/>
            <person name="Ritchie M.E."/>
            <person name="Jex A.R."/>
            <person name="Gazzola D."/>
            <person name="Li H."/>
            <person name="Toshio Fujiwara R."/>
            <person name="Zhan B."/>
            <person name="Aroian R.V."/>
            <person name="Pafco B."/>
            <person name="Schwarz E.M."/>
        </authorList>
    </citation>
    <scope>NUCLEOTIDE SEQUENCE [LARGE SCALE GENOMIC DNA]</scope>
    <source>
        <strain evidence="7 8">Aroian</strain>
        <tissue evidence="7">Whole animal</tissue>
    </source>
</reference>
<name>A0ABR1BYI0_NECAM</name>
<dbReference type="EMBL" id="JAVFWL010000001">
    <property type="protein sequence ID" value="KAK6730433.1"/>
    <property type="molecule type" value="Genomic_DNA"/>
</dbReference>
<accession>A0ABR1BYI0</accession>
<dbReference type="SMART" id="SM00320">
    <property type="entry name" value="WD40"/>
    <property type="match status" value="4"/>
</dbReference>
<dbReference type="InterPro" id="IPR001680">
    <property type="entry name" value="WD40_rpt"/>
</dbReference>